<dbReference type="EMBL" id="HBUF01252143">
    <property type="protein sequence ID" value="CAG6680428.1"/>
    <property type="molecule type" value="Transcribed_RNA"/>
</dbReference>
<feature type="transmembrane region" description="Helical" evidence="1">
    <location>
        <begin position="26"/>
        <end position="44"/>
    </location>
</feature>
<dbReference type="EMBL" id="HBUF01252142">
    <property type="protein sequence ID" value="CAG6680427.1"/>
    <property type="molecule type" value="Transcribed_RNA"/>
</dbReference>
<keyword evidence="1" id="KW-0812">Transmembrane</keyword>
<accession>A0A8D8X1H1</accession>
<feature type="transmembrane region" description="Helical" evidence="1">
    <location>
        <begin position="56"/>
        <end position="74"/>
    </location>
</feature>
<dbReference type="AlphaFoldDB" id="A0A8D8X1H1"/>
<organism evidence="2">
    <name type="scientific">Cacopsylla melanoneura</name>
    <dbReference type="NCBI Taxonomy" id="428564"/>
    <lineage>
        <taxon>Eukaryota</taxon>
        <taxon>Metazoa</taxon>
        <taxon>Ecdysozoa</taxon>
        <taxon>Arthropoda</taxon>
        <taxon>Hexapoda</taxon>
        <taxon>Insecta</taxon>
        <taxon>Pterygota</taxon>
        <taxon>Neoptera</taxon>
        <taxon>Paraneoptera</taxon>
        <taxon>Hemiptera</taxon>
        <taxon>Sternorrhyncha</taxon>
        <taxon>Psylloidea</taxon>
        <taxon>Psyllidae</taxon>
        <taxon>Psyllinae</taxon>
        <taxon>Cacopsylla</taxon>
    </lineage>
</organism>
<evidence type="ECO:0000256" key="1">
    <source>
        <dbReference type="SAM" id="Phobius"/>
    </source>
</evidence>
<evidence type="ECO:0000313" key="2">
    <source>
        <dbReference type="EMBL" id="CAG6680428.1"/>
    </source>
</evidence>
<sequence length="184" mass="20745">MFLIFLILAFFINAIAVALFSMVIRIGLVLSFEFLPSLLVLIILTSLEMLICSRICLILLVSYSILSLTSSFLHSGISKISTFLDLVLLSSISVMTESISLHSVAFSFWIDSLEFCFISVISVRIDINVSFKVFICVFISFIISIKLRYILSSAFSLDEHFVHSYLNLFFFSTFDSIIDISAQV</sequence>
<feature type="transmembrane region" description="Helical" evidence="1">
    <location>
        <begin position="131"/>
        <end position="151"/>
    </location>
</feature>
<proteinExistence type="predicted"/>
<name>A0A8D8X1H1_9HEMI</name>
<keyword evidence="1" id="KW-1133">Transmembrane helix</keyword>
<keyword evidence="1" id="KW-0472">Membrane</keyword>
<feature type="transmembrane region" description="Helical" evidence="1">
    <location>
        <begin position="86"/>
        <end position="110"/>
    </location>
</feature>
<reference evidence="2" key="1">
    <citation type="submission" date="2021-05" db="EMBL/GenBank/DDBJ databases">
        <authorList>
            <person name="Alioto T."/>
            <person name="Alioto T."/>
            <person name="Gomez Garrido J."/>
        </authorList>
    </citation>
    <scope>NUCLEOTIDE SEQUENCE</scope>
</reference>
<protein>
    <submittedName>
        <fullName evidence="2">Uncharacterized protein</fullName>
    </submittedName>
</protein>